<keyword evidence="4" id="KW-1185">Reference proteome</keyword>
<feature type="transmembrane region" description="Helical" evidence="2">
    <location>
        <begin position="89"/>
        <end position="109"/>
    </location>
</feature>
<evidence type="ECO:0000256" key="1">
    <source>
        <dbReference type="SAM" id="MobiDB-lite"/>
    </source>
</evidence>
<accession>A0A0B7FC48</accession>
<organism evidence="3 4">
    <name type="scientific">Thanatephorus cucumeris (strain AG1-IB / isolate 7/3/14)</name>
    <name type="common">Lettuce bottom rot fungus</name>
    <name type="synonym">Rhizoctonia solani</name>
    <dbReference type="NCBI Taxonomy" id="1108050"/>
    <lineage>
        <taxon>Eukaryota</taxon>
        <taxon>Fungi</taxon>
        <taxon>Dikarya</taxon>
        <taxon>Basidiomycota</taxon>
        <taxon>Agaricomycotina</taxon>
        <taxon>Agaricomycetes</taxon>
        <taxon>Cantharellales</taxon>
        <taxon>Ceratobasidiaceae</taxon>
        <taxon>Rhizoctonia</taxon>
        <taxon>Rhizoctonia solani AG-1</taxon>
    </lineage>
</organism>
<dbReference type="AlphaFoldDB" id="A0A0B7FC48"/>
<dbReference type="InterPro" id="IPR033579">
    <property type="entry name" value="TMEM128"/>
</dbReference>
<proteinExistence type="predicted"/>
<dbReference type="Proteomes" id="UP000059188">
    <property type="component" value="Unassembled WGS sequence"/>
</dbReference>
<dbReference type="Pfam" id="PF20479">
    <property type="entry name" value="TMEM128"/>
    <property type="match status" value="1"/>
</dbReference>
<feature type="region of interest" description="Disordered" evidence="1">
    <location>
        <begin position="191"/>
        <end position="235"/>
    </location>
</feature>
<keyword evidence="2" id="KW-1133">Transmembrane helix</keyword>
<keyword evidence="2" id="KW-0472">Membrane</keyword>
<evidence type="ECO:0000313" key="3">
    <source>
        <dbReference type="EMBL" id="CEL55576.1"/>
    </source>
</evidence>
<dbReference type="EMBL" id="LN679101">
    <property type="protein sequence ID" value="CEL55576.1"/>
    <property type="molecule type" value="Genomic_DNA"/>
</dbReference>
<protein>
    <submittedName>
        <fullName evidence="3">Uncharacterized protein</fullName>
    </submittedName>
</protein>
<reference evidence="3 4" key="1">
    <citation type="submission" date="2014-11" db="EMBL/GenBank/DDBJ databases">
        <authorList>
            <person name="Wibberg Daniel"/>
        </authorList>
    </citation>
    <scope>NUCLEOTIDE SEQUENCE [LARGE SCALE GENOMIC DNA]</scope>
    <source>
        <strain evidence="3">Rhizoctonia solani AG1-IB 7/3/14</strain>
    </source>
</reference>
<dbReference type="OrthoDB" id="3187264at2759"/>
<feature type="compositionally biased region" description="Pro residues" evidence="1">
    <location>
        <begin position="201"/>
        <end position="216"/>
    </location>
</feature>
<feature type="region of interest" description="Disordered" evidence="1">
    <location>
        <begin position="134"/>
        <end position="159"/>
    </location>
</feature>
<feature type="transmembrane region" description="Helical" evidence="2">
    <location>
        <begin position="45"/>
        <end position="68"/>
    </location>
</feature>
<evidence type="ECO:0000313" key="4">
    <source>
        <dbReference type="Proteomes" id="UP000059188"/>
    </source>
</evidence>
<gene>
    <name evidence="3" type="ORF">RSOLAG1IB_01588</name>
</gene>
<sequence>MSRQQPLTHALKQLKFIGTGGFGVWFFDIPTNIQILRSLSGYASFFTQLALGALATVVGLFLYLVLYLPRVQKRHPNYARWNESSELRVVIPILMTSIIVGWSSLTAALARWSPLGIVGSVCGATGTPTVLLQPNLSSMSGKQPEAVPPPPPFKPARPPNSAQIVGNLFIINEALLDDTATVGDSGAISKALAPQVDGPGGHPPPPPPHSPPPPKPKNGRLHEQGPGNNKELSHGSWVHGKRIHPAKEVLPGGNPPVPPRPCPDPIPPPPRPPRVDLMKAFAILNNPDTLGVKTARLAGKIQRCGVHYEIAICV</sequence>
<keyword evidence="2" id="KW-0812">Transmembrane</keyword>
<feature type="compositionally biased region" description="Pro residues" evidence="1">
    <location>
        <begin position="146"/>
        <end position="158"/>
    </location>
</feature>
<name>A0A0B7FC48_THACB</name>
<evidence type="ECO:0000256" key="2">
    <source>
        <dbReference type="SAM" id="Phobius"/>
    </source>
</evidence>